<reference evidence="2 4" key="3">
    <citation type="submission" date="2019-07" db="EMBL/GenBank/DDBJ databases">
        <title>Whole genome shotgun sequence of Methylobacterium oxalidis NBRC 107715.</title>
        <authorList>
            <person name="Hosoyama A."/>
            <person name="Uohara A."/>
            <person name="Ohji S."/>
            <person name="Ichikawa N."/>
        </authorList>
    </citation>
    <scope>NUCLEOTIDE SEQUENCE [LARGE SCALE GENOMIC DNA]</scope>
    <source>
        <strain evidence="2 4">NBRC 107715</strain>
    </source>
</reference>
<evidence type="ECO:0000256" key="1">
    <source>
        <dbReference type="SAM" id="MobiDB-lite"/>
    </source>
</evidence>
<evidence type="ECO:0000313" key="2">
    <source>
        <dbReference type="EMBL" id="GEP03914.1"/>
    </source>
</evidence>
<sequence>MDDRTDTQAQRMPHGKPESEGLANAPQDTATGRVKRQDGPLERPGTEAEERAGKTDAKRRTDF</sequence>
<dbReference type="Proteomes" id="UP001156856">
    <property type="component" value="Unassembled WGS sequence"/>
</dbReference>
<feature type="region of interest" description="Disordered" evidence="1">
    <location>
        <begin position="1"/>
        <end position="63"/>
    </location>
</feature>
<accession>A0A512J1S1</accession>
<dbReference type="AlphaFoldDB" id="A0A512J1S1"/>
<proteinExistence type="predicted"/>
<dbReference type="RefSeq" id="WP_147025579.1">
    <property type="nucleotide sequence ID" value="NZ_BJZU01000030.1"/>
</dbReference>
<name>A0A512J1S1_9HYPH</name>
<evidence type="ECO:0000313" key="3">
    <source>
        <dbReference type="EMBL" id="GLS65227.1"/>
    </source>
</evidence>
<organism evidence="2 4">
    <name type="scientific">Methylobacterium oxalidis</name>
    <dbReference type="NCBI Taxonomy" id="944322"/>
    <lineage>
        <taxon>Bacteria</taxon>
        <taxon>Pseudomonadati</taxon>
        <taxon>Pseudomonadota</taxon>
        <taxon>Alphaproteobacteria</taxon>
        <taxon>Hyphomicrobiales</taxon>
        <taxon>Methylobacteriaceae</taxon>
        <taxon>Methylobacterium</taxon>
    </lineage>
</organism>
<dbReference type="EMBL" id="BSPK01000067">
    <property type="protein sequence ID" value="GLS65227.1"/>
    <property type="molecule type" value="Genomic_DNA"/>
</dbReference>
<comment type="caution">
    <text evidence="2">The sequence shown here is derived from an EMBL/GenBank/DDBJ whole genome shotgun (WGS) entry which is preliminary data.</text>
</comment>
<evidence type="ECO:0000313" key="4">
    <source>
        <dbReference type="Proteomes" id="UP000321960"/>
    </source>
</evidence>
<dbReference type="EMBL" id="BJZU01000030">
    <property type="protein sequence ID" value="GEP03914.1"/>
    <property type="molecule type" value="Genomic_DNA"/>
</dbReference>
<reference evidence="3" key="4">
    <citation type="submission" date="2023-01" db="EMBL/GenBank/DDBJ databases">
        <title>Draft genome sequence of Methylobacterium oxalidis strain NBRC 107715.</title>
        <authorList>
            <person name="Sun Q."/>
            <person name="Mori K."/>
        </authorList>
    </citation>
    <scope>NUCLEOTIDE SEQUENCE</scope>
    <source>
        <strain evidence="3">NBRC 107715</strain>
    </source>
</reference>
<protein>
    <submittedName>
        <fullName evidence="2">Uncharacterized protein</fullName>
    </submittedName>
</protein>
<reference evidence="3" key="1">
    <citation type="journal article" date="2014" name="Int. J. Syst. Evol. Microbiol.">
        <title>Complete genome of a new Firmicutes species belonging to the dominant human colonic microbiota ('Ruminococcus bicirculans') reveals two chromosomes and a selective capacity to utilize plant glucans.</title>
        <authorList>
            <consortium name="NISC Comparative Sequencing Program"/>
            <person name="Wegmann U."/>
            <person name="Louis P."/>
            <person name="Goesmann A."/>
            <person name="Henrissat B."/>
            <person name="Duncan S.H."/>
            <person name="Flint H.J."/>
        </authorList>
    </citation>
    <scope>NUCLEOTIDE SEQUENCE</scope>
    <source>
        <strain evidence="3">NBRC 107715</strain>
    </source>
</reference>
<dbReference type="OrthoDB" id="8000658at2"/>
<keyword evidence="5" id="KW-1185">Reference proteome</keyword>
<dbReference type="Proteomes" id="UP000321960">
    <property type="component" value="Unassembled WGS sequence"/>
</dbReference>
<gene>
    <name evidence="3" type="ORF">GCM10007888_36090</name>
    <name evidence="2" type="ORF">MOX02_19520</name>
</gene>
<evidence type="ECO:0000313" key="5">
    <source>
        <dbReference type="Proteomes" id="UP001156856"/>
    </source>
</evidence>
<feature type="compositionally biased region" description="Basic and acidic residues" evidence="1">
    <location>
        <begin position="35"/>
        <end position="63"/>
    </location>
</feature>
<reference evidence="5" key="2">
    <citation type="journal article" date="2019" name="Int. J. Syst. Evol. Microbiol.">
        <title>The Global Catalogue of Microorganisms (GCM) 10K type strain sequencing project: providing services to taxonomists for standard genome sequencing and annotation.</title>
        <authorList>
            <consortium name="The Broad Institute Genomics Platform"/>
            <consortium name="The Broad Institute Genome Sequencing Center for Infectious Disease"/>
            <person name="Wu L."/>
            <person name="Ma J."/>
        </authorList>
    </citation>
    <scope>NUCLEOTIDE SEQUENCE [LARGE SCALE GENOMIC DNA]</scope>
    <source>
        <strain evidence="5">NBRC 107715</strain>
    </source>
</reference>